<dbReference type="SUPFAM" id="SSF48452">
    <property type="entry name" value="TPR-like"/>
    <property type="match status" value="1"/>
</dbReference>
<dbReference type="Pfam" id="PF13181">
    <property type="entry name" value="TPR_8"/>
    <property type="match status" value="1"/>
</dbReference>
<dbReference type="Proteomes" id="UP001485226">
    <property type="component" value="Unassembled WGS sequence"/>
</dbReference>
<evidence type="ECO:0000256" key="1">
    <source>
        <dbReference type="PROSITE-ProRule" id="PRU00339"/>
    </source>
</evidence>
<dbReference type="Gene3D" id="1.25.40.10">
    <property type="entry name" value="Tetratricopeptide repeat domain"/>
    <property type="match status" value="1"/>
</dbReference>
<dbReference type="RefSeq" id="WP_341691359.1">
    <property type="nucleotide sequence ID" value="NZ_JBBYHS010000007.1"/>
</dbReference>
<dbReference type="InterPro" id="IPR019734">
    <property type="entry name" value="TPR_rpt"/>
</dbReference>
<feature type="transmembrane region" description="Helical" evidence="2">
    <location>
        <begin position="39"/>
        <end position="63"/>
    </location>
</feature>
<feature type="transmembrane region" description="Helical" evidence="2">
    <location>
        <begin position="108"/>
        <end position="127"/>
    </location>
</feature>
<comment type="caution">
    <text evidence="3">The sequence shown here is derived from an EMBL/GenBank/DDBJ whole genome shotgun (WGS) entry which is preliminary data.</text>
</comment>
<dbReference type="PROSITE" id="PS50293">
    <property type="entry name" value="TPR_REGION"/>
    <property type="match status" value="1"/>
</dbReference>
<feature type="transmembrane region" description="Helical" evidence="2">
    <location>
        <begin position="75"/>
        <end position="96"/>
    </location>
</feature>
<dbReference type="InterPro" id="IPR011990">
    <property type="entry name" value="TPR-like_helical_dom_sf"/>
</dbReference>
<dbReference type="PROSITE" id="PS50005">
    <property type="entry name" value="TPR"/>
    <property type="match status" value="1"/>
</dbReference>
<keyword evidence="4" id="KW-1185">Reference proteome</keyword>
<proteinExistence type="predicted"/>
<dbReference type="EMBL" id="JBBYHS010000007">
    <property type="protein sequence ID" value="MEL1253708.1"/>
    <property type="molecule type" value="Genomic_DNA"/>
</dbReference>
<gene>
    <name evidence="3" type="ORF">AAEO57_07975</name>
</gene>
<sequence>MMNNYRSYKETDEVYISAEFGFPIALILITSFITYGLLYFFGVITAVLANVFISWVCYFFVYYYGKSDTSITFDFLKGVVIILLVLLFVDYGVYSLVVYQKTGIFNKLYFQIWLGILFGPPILYYAFQYIRYYVELQYMANNYLKVLLIVNHDRELLSYIDVIQFVNTSRHTISDIKLKQPPCFYSEKELSEMNQRVRRNYLAGSVFSERVHMPFDANFLYMSWYSVIEDKYYDIEIPFPFERLIIEKEKYPTDVPKILRGKKTKTMNLHIHTNGGIRLFNEDLVLIDLPFSTPKNVTEDFKKQKASQQRQSHEYYSNPEVFSEIIKKNRNSGGIEERFLIQQKQFCWSISISGLKGNNYMEVFDVAFKNWKTEFTEIEIPQINFLPQKLKIVYRGYHLYPWLTLHINTQKMYHSIQKLTEGNTELPVLFDVVFENSSETDLKFRIVAGEKSLVFDDCEIEMDKDHKQSMDDHLQDLNEDQQKRGLYKEGWDLVFDKKYDLAQEKCNTIKTIDPGYGFAYFLEARILWYKEGFEACLSKKDYFIAKTQHEPAALAHMYNNYGCLYDQESRYDESLSYFEKAILSNPKEGMYVCNLAEIYCKLNNPKKALQTAEKSKELGHESSTLNAILESKGKRYV</sequence>
<feature type="repeat" description="TPR" evidence="1">
    <location>
        <begin position="555"/>
        <end position="588"/>
    </location>
</feature>
<keyword evidence="2" id="KW-0812">Transmembrane</keyword>
<keyword evidence="2" id="KW-0472">Membrane</keyword>
<protein>
    <submittedName>
        <fullName evidence="3">Tetratricopeptide repeat protein</fullName>
    </submittedName>
</protein>
<evidence type="ECO:0000313" key="4">
    <source>
        <dbReference type="Proteomes" id="UP001485226"/>
    </source>
</evidence>
<organism evidence="3 4">
    <name type="scientific">Flavobacterium calami</name>
    <dbReference type="NCBI Taxonomy" id="3139144"/>
    <lineage>
        <taxon>Bacteria</taxon>
        <taxon>Pseudomonadati</taxon>
        <taxon>Bacteroidota</taxon>
        <taxon>Flavobacteriia</taxon>
        <taxon>Flavobacteriales</taxon>
        <taxon>Flavobacteriaceae</taxon>
        <taxon>Flavobacterium</taxon>
    </lineage>
</organism>
<reference evidence="3 4" key="1">
    <citation type="submission" date="2024-04" db="EMBL/GenBank/DDBJ databases">
        <title>Flavobacterium sp. DGU38 16S ribosomal RNA gene Genome sequencing and assembly.</title>
        <authorList>
            <person name="Park S."/>
        </authorList>
    </citation>
    <scope>NUCLEOTIDE SEQUENCE [LARGE SCALE GENOMIC DNA]</scope>
    <source>
        <strain evidence="3 4">DGU38</strain>
    </source>
</reference>
<feature type="transmembrane region" description="Helical" evidence="2">
    <location>
        <begin position="12"/>
        <end position="33"/>
    </location>
</feature>
<keyword evidence="2" id="KW-1133">Transmembrane helix</keyword>
<evidence type="ECO:0000313" key="3">
    <source>
        <dbReference type="EMBL" id="MEL1253708.1"/>
    </source>
</evidence>
<evidence type="ECO:0000256" key="2">
    <source>
        <dbReference type="SAM" id="Phobius"/>
    </source>
</evidence>
<dbReference type="SMART" id="SM00028">
    <property type="entry name" value="TPR"/>
    <property type="match status" value="2"/>
</dbReference>
<keyword evidence="1" id="KW-0802">TPR repeat</keyword>
<accession>A0ABU9IMP4</accession>
<name>A0ABU9IMP4_9FLAO</name>